<gene>
    <name evidence="2" type="ORF">Pla22_28720</name>
</gene>
<dbReference type="RefSeq" id="WP_146515124.1">
    <property type="nucleotide sequence ID" value="NZ_SJPI01000001.1"/>
</dbReference>
<evidence type="ECO:0000313" key="2">
    <source>
        <dbReference type="EMBL" id="TWT55217.1"/>
    </source>
</evidence>
<protein>
    <recommendedName>
        <fullName evidence="4">BON domain protein</fullName>
    </recommendedName>
</protein>
<name>A0A5C5WWY1_9BACT</name>
<feature type="region of interest" description="Disordered" evidence="1">
    <location>
        <begin position="1"/>
        <end position="21"/>
    </location>
</feature>
<organism evidence="2 3">
    <name type="scientific">Rubripirellula amarantea</name>
    <dbReference type="NCBI Taxonomy" id="2527999"/>
    <lineage>
        <taxon>Bacteria</taxon>
        <taxon>Pseudomonadati</taxon>
        <taxon>Planctomycetota</taxon>
        <taxon>Planctomycetia</taxon>
        <taxon>Pirellulales</taxon>
        <taxon>Pirellulaceae</taxon>
        <taxon>Rubripirellula</taxon>
    </lineage>
</organism>
<feature type="compositionally biased region" description="Basic and acidic residues" evidence="1">
    <location>
        <begin position="7"/>
        <end position="21"/>
    </location>
</feature>
<proteinExistence type="predicted"/>
<dbReference type="AlphaFoldDB" id="A0A5C5WWY1"/>
<dbReference type="OrthoDB" id="291621at2"/>
<keyword evidence="3" id="KW-1185">Reference proteome</keyword>
<reference evidence="2 3" key="1">
    <citation type="submission" date="2019-02" db="EMBL/GenBank/DDBJ databases">
        <title>Deep-cultivation of Planctomycetes and their phenomic and genomic characterization uncovers novel biology.</title>
        <authorList>
            <person name="Wiegand S."/>
            <person name="Jogler M."/>
            <person name="Boedeker C."/>
            <person name="Pinto D."/>
            <person name="Vollmers J."/>
            <person name="Rivas-Marin E."/>
            <person name="Kohn T."/>
            <person name="Peeters S.H."/>
            <person name="Heuer A."/>
            <person name="Rast P."/>
            <person name="Oberbeckmann S."/>
            <person name="Bunk B."/>
            <person name="Jeske O."/>
            <person name="Meyerdierks A."/>
            <person name="Storesund J.E."/>
            <person name="Kallscheuer N."/>
            <person name="Luecker S."/>
            <person name="Lage O.M."/>
            <person name="Pohl T."/>
            <person name="Merkel B.J."/>
            <person name="Hornburger P."/>
            <person name="Mueller R.-W."/>
            <person name="Bruemmer F."/>
            <person name="Labrenz M."/>
            <person name="Spormann A.M."/>
            <person name="Op Den Camp H."/>
            <person name="Overmann J."/>
            <person name="Amann R."/>
            <person name="Jetten M.S.M."/>
            <person name="Mascher T."/>
            <person name="Medema M.H."/>
            <person name="Devos D.P."/>
            <person name="Kaster A.-K."/>
            <person name="Ovreas L."/>
            <person name="Rohde M."/>
            <person name="Galperin M.Y."/>
            <person name="Jogler C."/>
        </authorList>
    </citation>
    <scope>NUCLEOTIDE SEQUENCE [LARGE SCALE GENOMIC DNA]</scope>
    <source>
        <strain evidence="2 3">Pla22</strain>
    </source>
</reference>
<comment type="caution">
    <text evidence="2">The sequence shown here is derived from an EMBL/GenBank/DDBJ whole genome shotgun (WGS) entry which is preliminary data.</text>
</comment>
<accession>A0A5C5WWY1</accession>
<sequence length="93" mass="10786">MIQNFEQRFEPKNKMQDERGPVRDCRACQSALQQSPYPELRKLTCDCDDQDRIMIVGEVSSYYMKQQAQETVLPVAKSLRIHNAVSVSVRVPR</sequence>
<evidence type="ECO:0000313" key="3">
    <source>
        <dbReference type="Proteomes" id="UP000316598"/>
    </source>
</evidence>
<dbReference type="EMBL" id="SJPI01000001">
    <property type="protein sequence ID" value="TWT55217.1"/>
    <property type="molecule type" value="Genomic_DNA"/>
</dbReference>
<dbReference type="Proteomes" id="UP000316598">
    <property type="component" value="Unassembled WGS sequence"/>
</dbReference>
<evidence type="ECO:0000256" key="1">
    <source>
        <dbReference type="SAM" id="MobiDB-lite"/>
    </source>
</evidence>
<evidence type="ECO:0008006" key="4">
    <source>
        <dbReference type="Google" id="ProtNLM"/>
    </source>
</evidence>